<dbReference type="PROSITE" id="PS50127">
    <property type="entry name" value="UBC_2"/>
    <property type="match status" value="1"/>
</dbReference>
<accession>A0A3Q7IE09</accession>
<evidence type="ECO:0000313" key="2">
    <source>
        <dbReference type="EnsemblPlants" id="Solyc10g039367.1.1"/>
    </source>
</evidence>
<dbReference type="GO" id="GO:0005829">
    <property type="term" value="C:cytosol"/>
    <property type="evidence" value="ECO:0000318"/>
    <property type="project" value="GO_Central"/>
</dbReference>
<feature type="domain" description="UBC core" evidence="1">
    <location>
        <begin position="4"/>
        <end position="155"/>
    </location>
</feature>
<dbReference type="SUPFAM" id="SSF54495">
    <property type="entry name" value="UBC-like"/>
    <property type="match status" value="1"/>
</dbReference>
<dbReference type="InParanoid" id="A0A3Q7IE09"/>
<keyword evidence="3" id="KW-1185">Reference proteome</keyword>
<dbReference type="Proteomes" id="UP000004994">
    <property type="component" value="Chromosome 10"/>
</dbReference>
<organism evidence="2">
    <name type="scientific">Solanum lycopersicum</name>
    <name type="common">Tomato</name>
    <name type="synonym">Lycopersicon esculentum</name>
    <dbReference type="NCBI Taxonomy" id="4081"/>
    <lineage>
        <taxon>Eukaryota</taxon>
        <taxon>Viridiplantae</taxon>
        <taxon>Streptophyta</taxon>
        <taxon>Embryophyta</taxon>
        <taxon>Tracheophyta</taxon>
        <taxon>Spermatophyta</taxon>
        <taxon>Magnoliopsida</taxon>
        <taxon>eudicotyledons</taxon>
        <taxon>Gunneridae</taxon>
        <taxon>Pentapetalae</taxon>
        <taxon>asterids</taxon>
        <taxon>lamiids</taxon>
        <taxon>Solanales</taxon>
        <taxon>Solanaceae</taxon>
        <taxon>Solanoideae</taxon>
        <taxon>Solaneae</taxon>
        <taxon>Solanum</taxon>
        <taxon>Solanum subgen. Lycopersicon</taxon>
    </lineage>
</organism>
<protein>
    <recommendedName>
        <fullName evidence="1">UBC core domain-containing protein</fullName>
    </recommendedName>
</protein>
<dbReference type="Gramene" id="Solyc10g039367.1.1">
    <property type="protein sequence ID" value="Solyc10g039367.1.1"/>
    <property type="gene ID" value="Solyc10g039367.1"/>
</dbReference>
<dbReference type="InterPro" id="IPR016135">
    <property type="entry name" value="UBQ-conjugating_enzyme/RWD"/>
</dbReference>
<evidence type="ECO:0000259" key="1">
    <source>
        <dbReference type="PROSITE" id="PS50127"/>
    </source>
</evidence>
<dbReference type="GO" id="GO:0005634">
    <property type="term" value="C:nucleus"/>
    <property type="evidence" value="ECO:0000318"/>
    <property type="project" value="GO_Central"/>
</dbReference>
<evidence type="ECO:0000313" key="3">
    <source>
        <dbReference type="Proteomes" id="UP000004994"/>
    </source>
</evidence>
<reference evidence="2" key="2">
    <citation type="submission" date="2019-01" db="UniProtKB">
        <authorList>
            <consortium name="EnsemblPlants"/>
        </authorList>
    </citation>
    <scope>IDENTIFICATION</scope>
    <source>
        <strain evidence="2">cv. Heinz 1706</strain>
    </source>
</reference>
<proteinExistence type="predicted"/>
<dbReference type="CDD" id="cd23794">
    <property type="entry name" value="UBCc_UBE2F_UBE2M"/>
    <property type="match status" value="1"/>
</dbReference>
<dbReference type="EnsemblPlants" id="Solyc10g039367.1.1">
    <property type="protein sequence ID" value="Solyc10g039367.1.1"/>
    <property type="gene ID" value="Solyc10g039367.1"/>
</dbReference>
<dbReference type="GO" id="GO:0019788">
    <property type="term" value="F:NEDD8 transferase activity"/>
    <property type="evidence" value="ECO:0000318"/>
    <property type="project" value="GO_Central"/>
</dbReference>
<dbReference type="Pfam" id="PF00179">
    <property type="entry name" value="UQ_con"/>
    <property type="match status" value="1"/>
</dbReference>
<dbReference type="InterPro" id="IPR000608">
    <property type="entry name" value="UBC"/>
</dbReference>
<dbReference type="STRING" id="4081.A0A3Q7IE09"/>
<sequence>MKDIITTLLQSERVEETSYISELNLPETCSISFPNGKDDLMNFEVTIRPDEGYYVGGTFVFSFSISSIYPPEAPKVKCKTKVYHPNIDLTNIAMGYFALKLNFLAQFEIDIFKVFFELLFGFVVDVQFYFCLGDHKKLEMDNLLTILTPTVSTQL</sequence>
<dbReference type="PANTHER" id="PTHR24068">
    <property type="entry name" value="UBIQUITIN-CONJUGATING ENZYME E2"/>
    <property type="match status" value="1"/>
</dbReference>
<dbReference type="AlphaFoldDB" id="A0A3Q7IE09"/>
<dbReference type="GO" id="GO:0045116">
    <property type="term" value="P:protein neddylation"/>
    <property type="evidence" value="ECO:0000318"/>
    <property type="project" value="GO_Central"/>
</dbReference>
<reference evidence="2" key="1">
    <citation type="journal article" date="2012" name="Nature">
        <title>The tomato genome sequence provides insights into fleshy fruit evolution.</title>
        <authorList>
            <consortium name="Tomato Genome Consortium"/>
        </authorList>
    </citation>
    <scope>NUCLEOTIDE SEQUENCE [LARGE SCALE GENOMIC DNA]</scope>
    <source>
        <strain evidence="2">cv. Heinz 1706</strain>
    </source>
</reference>
<dbReference type="Gene3D" id="3.10.110.10">
    <property type="entry name" value="Ubiquitin Conjugating Enzyme"/>
    <property type="match status" value="1"/>
</dbReference>
<name>A0A3Q7IE09_SOLLC</name>